<reference evidence="1 2" key="1">
    <citation type="journal article" date="2016" name="Genome Announc.">
        <title>Draft Genome Sequence of Criibacterium bergeronii gen. nov., sp. nov., Strain CCRI-22567T, Isolated from a Vaginal Sample from a Woman with Bacterial Vaginosis.</title>
        <authorList>
            <person name="Maheux A.F."/>
            <person name="Berube E."/>
            <person name="Boudreau D.K."/>
            <person name="Raymond F."/>
            <person name="Corbeil J."/>
            <person name="Roy P.H."/>
            <person name="Boissinot M."/>
            <person name="Omar R.F."/>
        </authorList>
    </citation>
    <scope>NUCLEOTIDE SEQUENCE [LARGE SCALE GENOMIC DNA]</scope>
    <source>
        <strain evidence="1 2">CCRI-22567</strain>
    </source>
</reference>
<name>A0A371IMV1_9FIRM</name>
<gene>
    <name evidence="1" type="ORF">BBG48_002940</name>
</gene>
<dbReference type="EMBL" id="MBEW02000004">
    <property type="protein sequence ID" value="RDY21801.1"/>
    <property type="molecule type" value="Genomic_DNA"/>
</dbReference>
<dbReference type="PIRSF" id="PIRSF004729">
    <property type="entry name" value="MutL"/>
    <property type="match status" value="1"/>
</dbReference>
<keyword evidence="2" id="KW-1185">Reference proteome</keyword>
<dbReference type="AlphaFoldDB" id="A0A371IMV1"/>
<dbReference type="RefSeq" id="WP_068912608.1">
    <property type="nucleotide sequence ID" value="NZ_MBEW02000004.1"/>
</dbReference>
<proteinExistence type="predicted"/>
<dbReference type="Proteomes" id="UP000093352">
    <property type="component" value="Unassembled WGS sequence"/>
</dbReference>
<dbReference type="Pfam" id="PF13941">
    <property type="entry name" value="MutL"/>
    <property type="match status" value="1"/>
</dbReference>
<protein>
    <submittedName>
        <fullName evidence="1">Glutamate mutase</fullName>
    </submittedName>
</protein>
<dbReference type="InterPro" id="IPR006230">
    <property type="entry name" value="MutL"/>
</dbReference>
<evidence type="ECO:0000313" key="2">
    <source>
        <dbReference type="Proteomes" id="UP000093352"/>
    </source>
</evidence>
<accession>A0A371IMV1</accession>
<dbReference type="SUPFAM" id="SSF53067">
    <property type="entry name" value="Actin-like ATPase domain"/>
    <property type="match status" value="1"/>
</dbReference>
<evidence type="ECO:0000313" key="1">
    <source>
        <dbReference type="EMBL" id="RDY21801.1"/>
    </source>
</evidence>
<dbReference type="NCBIfam" id="TIGR01319">
    <property type="entry name" value="glmL_fam"/>
    <property type="match status" value="1"/>
</dbReference>
<organism evidence="1 2">
    <name type="scientific">Criibacterium bergeronii</name>
    <dbReference type="NCBI Taxonomy" id="1871336"/>
    <lineage>
        <taxon>Bacteria</taxon>
        <taxon>Bacillati</taxon>
        <taxon>Bacillota</taxon>
        <taxon>Clostridia</taxon>
        <taxon>Peptostreptococcales</taxon>
        <taxon>Filifactoraceae</taxon>
        <taxon>Criibacterium</taxon>
    </lineage>
</organism>
<dbReference type="InterPro" id="IPR043129">
    <property type="entry name" value="ATPase_NBD"/>
</dbReference>
<sequence>MKYLLVDVGSTYTKLNLVDLDKLELIGSAASYTTVDTDVMLGFNNALNALSKKCDASYDKMLGCSSASGGLKVVAIGFSETLTTKAAKLASLNSGARVINTYSYEMTEKDLQELNHTNADMIVLCGGTDGGNELNILHNAKIISNMTNDIPVVICGNTFANEKVKKILDEKNISSVITENVMPNTNVVNYKPLRKVISDIFIKQIAYAKGINKLSEQVDIFIPTPVSVQYAVSAFAKFEDKYAMSIDIGGATTDIFSVSKSYLGKENILPPVLEEPYEKRTVEGDMGMRYSAMSLYESVGQEEFDKYDIKDAIQKCEHRFNHTDYLPDNDEEKNFDKTLAIIAAKTAQNRHIGYLKKELTKTRYIYRQTGKDLTEVKYVIATGGVLVNSPYTKDILEKSLELDEMYLAPKNPTLLLDKAYILSASGLLSKVDEEKAYKFMKKYLQEIKVGNK</sequence>
<comment type="caution">
    <text evidence="1">The sequence shown here is derived from an EMBL/GenBank/DDBJ whole genome shotgun (WGS) entry which is preliminary data.</text>
</comment>
<dbReference type="STRING" id="1871336.BBG48_02775"/>
<dbReference type="NCBIfam" id="NF040745">
    <property type="entry name" value="accessory_GlmL"/>
    <property type="match status" value="1"/>
</dbReference>